<dbReference type="Proteomes" id="UP000256220">
    <property type="component" value="Unassembled WGS sequence"/>
</dbReference>
<dbReference type="RefSeq" id="WP_034317588.1">
    <property type="nucleotide sequence ID" value="NZ_JFBM01000030.1"/>
</dbReference>
<name>A0A2P2FM39_AMYLU</name>
<proteinExistence type="predicted"/>
<dbReference type="AlphaFoldDB" id="A0A2P2FM39"/>
<accession>A0A2P2FM39</accession>
<evidence type="ECO:0000313" key="2">
    <source>
        <dbReference type="Proteomes" id="UP000256220"/>
    </source>
</evidence>
<organism evidence="1 2">
    <name type="scientific">Amycolatopsis lurida NRRL 2430</name>
    <dbReference type="NCBI Taxonomy" id="1460371"/>
    <lineage>
        <taxon>Bacteria</taxon>
        <taxon>Bacillati</taxon>
        <taxon>Actinomycetota</taxon>
        <taxon>Actinomycetes</taxon>
        <taxon>Pseudonocardiales</taxon>
        <taxon>Pseudonocardiaceae</taxon>
        <taxon>Amycolatopsis</taxon>
    </lineage>
</organism>
<protein>
    <submittedName>
        <fullName evidence="1">Uncharacterized protein</fullName>
    </submittedName>
</protein>
<sequence length="111" mass="12248">MKHDTPTCTNEYADQPTRPVDAFAHLIASLRRIKRKQAKLSQERKEHEAVIKAALVAAGAEVGTVNGVPVVSFTHALRIALDQNLLKERYPEIAKECADISEVATFRLLGV</sequence>
<dbReference type="EMBL" id="JFBM01000030">
    <property type="protein sequence ID" value="KFU77787.1"/>
    <property type="molecule type" value="Genomic_DNA"/>
</dbReference>
<comment type="caution">
    <text evidence="1">The sequence shown here is derived from an EMBL/GenBank/DDBJ whole genome shotgun (WGS) entry which is preliminary data.</text>
</comment>
<evidence type="ECO:0000313" key="1">
    <source>
        <dbReference type="EMBL" id="KFU77787.1"/>
    </source>
</evidence>
<gene>
    <name evidence="1" type="ORF">BB31_29415</name>
</gene>
<reference evidence="1 2" key="1">
    <citation type="journal article" date="2014" name="Genome Announc.">
        <title>Draft Genome Sequence of Amycolatopsis lurida NRRL 2430, Producer of the Glycopeptide Family Antibiotic Ristocetin.</title>
        <authorList>
            <person name="Kwun M.J."/>
            <person name="Hong H.J."/>
        </authorList>
    </citation>
    <scope>NUCLEOTIDE SEQUENCE [LARGE SCALE GENOMIC DNA]</scope>
    <source>
        <strain evidence="1 2">NRRL 2430</strain>
    </source>
</reference>
<keyword evidence="2" id="KW-1185">Reference proteome</keyword>